<dbReference type="CDD" id="cd12912">
    <property type="entry name" value="PDC2_MCP_like"/>
    <property type="match status" value="1"/>
</dbReference>
<sequence>MKLSFRHLLFLVMILTSLIPITAISFWSANSALENEYNMVHDKHLLLAQNITKALNRYAIDALAIFTTVTNSNSHQGVDSIMFDLLNTVDVVSIGVFNPQGQRENVVYGAENSQPLSLTDANNPFDLSELSEAHFTPIHKNGVLQPTLYMIRQTPDMRIWLATMHATYIEQLQSAVMFGDKGHAAIVDKRGNVLAHPNKTWQAEAKNISKVSIVKQMMAGETGVSQFYSPAVKADMIAGFDVVPTTGWGVMIPQPLVELDQRAFVVIKFTLLVALVSLIVCSVFSWWIVGLITRPIDILTAKTRVITDIRSDTQRHPRGFHTAEFAKLFDSFRQMSLEIRNGREELEVRVADRTADLAEAQEKALQLANHDAVTGLANRVAIRDKIAELLQQQKHFSLLFIDLDGFKGVNDQYGHRVGDKLLKTLADKVNNHLFIHDILARYGGDEFIVLMPNMDSIIAADCAAEKLLQLFSEPVIIEDSVICISACIGLALSSGFDKDTDSLIHRADTAMYRAKRQGKNKVTIAS</sequence>
<dbReference type="RefSeq" id="WP_248956779.1">
    <property type="nucleotide sequence ID" value="NZ_JAKIKU010000014.1"/>
</dbReference>
<comment type="caution">
    <text evidence="3">The sequence shown here is derived from an EMBL/GenBank/DDBJ whole genome shotgun (WGS) entry which is preliminary data.</text>
</comment>
<keyword evidence="1" id="KW-0472">Membrane</keyword>
<keyword evidence="4" id="KW-1185">Reference proteome</keyword>
<dbReference type="InterPro" id="IPR052163">
    <property type="entry name" value="DGC-Regulatory_Protein"/>
</dbReference>
<dbReference type="CDD" id="cd01949">
    <property type="entry name" value="GGDEF"/>
    <property type="match status" value="1"/>
</dbReference>
<dbReference type="InterPro" id="IPR029787">
    <property type="entry name" value="Nucleotide_cyclase"/>
</dbReference>
<dbReference type="PROSITE" id="PS50887">
    <property type="entry name" value="GGDEF"/>
    <property type="match status" value="1"/>
</dbReference>
<dbReference type="Pfam" id="PF00990">
    <property type="entry name" value="GGDEF"/>
    <property type="match status" value="1"/>
</dbReference>
<reference evidence="3 4" key="1">
    <citation type="submission" date="2022-01" db="EMBL/GenBank/DDBJ databases">
        <title>Whole genome-based taxonomy of the Shewanellaceae.</title>
        <authorList>
            <person name="Martin-Rodriguez A.J."/>
        </authorList>
    </citation>
    <scope>NUCLEOTIDE SEQUENCE [LARGE SCALE GENOMIC DNA]</scope>
    <source>
        <strain evidence="3 4">DSM 24955</strain>
    </source>
</reference>
<keyword evidence="1" id="KW-1133">Transmembrane helix</keyword>
<dbReference type="NCBIfam" id="TIGR00254">
    <property type="entry name" value="GGDEF"/>
    <property type="match status" value="1"/>
</dbReference>
<keyword evidence="1" id="KW-0812">Transmembrane</keyword>
<name>A0ABT0KUF9_9GAMM</name>
<dbReference type="InterPro" id="IPR000160">
    <property type="entry name" value="GGDEF_dom"/>
</dbReference>
<keyword evidence="3" id="KW-0548">Nucleotidyltransferase</keyword>
<keyword evidence="3" id="KW-0808">Transferase</keyword>
<dbReference type="EC" id="2.7.7.65" evidence="3"/>
<accession>A0ABT0KUF9</accession>
<dbReference type="Gene3D" id="6.10.340.10">
    <property type="match status" value="1"/>
</dbReference>
<dbReference type="Proteomes" id="UP001202134">
    <property type="component" value="Unassembled WGS sequence"/>
</dbReference>
<dbReference type="GO" id="GO:0052621">
    <property type="term" value="F:diguanylate cyclase activity"/>
    <property type="evidence" value="ECO:0007669"/>
    <property type="project" value="UniProtKB-EC"/>
</dbReference>
<dbReference type="SUPFAM" id="SSF55073">
    <property type="entry name" value="Nucleotide cyclase"/>
    <property type="match status" value="1"/>
</dbReference>
<evidence type="ECO:0000313" key="3">
    <source>
        <dbReference type="EMBL" id="MCL1047393.1"/>
    </source>
</evidence>
<dbReference type="SMART" id="SM00267">
    <property type="entry name" value="GGDEF"/>
    <property type="match status" value="1"/>
</dbReference>
<feature type="transmembrane region" description="Helical" evidence="1">
    <location>
        <begin position="269"/>
        <end position="292"/>
    </location>
</feature>
<organism evidence="3 4">
    <name type="scientific">Shewanella electrodiphila</name>
    <dbReference type="NCBI Taxonomy" id="934143"/>
    <lineage>
        <taxon>Bacteria</taxon>
        <taxon>Pseudomonadati</taxon>
        <taxon>Pseudomonadota</taxon>
        <taxon>Gammaproteobacteria</taxon>
        <taxon>Alteromonadales</taxon>
        <taxon>Shewanellaceae</taxon>
        <taxon>Shewanella</taxon>
    </lineage>
</organism>
<dbReference type="PANTHER" id="PTHR46663">
    <property type="entry name" value="DIGUANYLATE CYCLASE DGCT-RELATED"/>
    <property type="match status" value="1"/>
</dbReference>
<dbReference type="PANTHER" id="PTHR46663:SF2">
    <property type="entry name" value="GGDEF DOMAIN-CONTAINING PROTEIN"/>
    <property type="match status" value="1"/>
</dbReference>
<protein>
    <submittedName>
        <fullName evidence="3">Diguanylate cyclase</fullName>
        <ecNumber evidence="3">2.7.7.65</ecNumber>
    </submittedName>
</protein>
<dbReference type="InterPro" id="IPR043128">
    <property type="entry name" value="Rev_trsase/Diguanyl_cyclase"/>
</dbReference>
<dbReference type="EMBL" id="JAKIKU010000014">
    <property type="protein sequence ID" value="MCL1047393.1"/>
    <property type="molecule type" value="Genomic_DNA"/>
</dbReference>
<evidence type="ECO:0000259" key="2">
    <source>
        <dbReference type="PROSITE" id="PS50887"/>
    </source>
</evidence>
<proteinExistence type="predicted"/>
<evidence type="ECO:0000256" key="1">
    <source>
        <dbReference type="SAM" id="Phobius"/>
    </source>
</evidence>
<dbReference type="Gene3D" id="3.30.450.20">
    <property type="entry name" value="PAS domain"/>
    <property type="match status" value="1"/>
</dbReference>
<feature type="domain" description="GGDEF" evidence="2">
    <location>
        <begin position="394"/>
        <end position="526"/>
    </location>
</feature>
<gene>
    <name evidence="3" type="ORF">L2737_19005</name>
</gene>
<dbReference type="Gene3D" id="3.30.70.270">
    <property type="match status" value="1"/>
</dbReference>
<evidence type="ECO:0000313" key="4">
    <source>
        <dbReference type="Proteomes" id="UP001202134"/>
    </source>
</evidence>